<comment type="caution">
    <text evidence="2">The sequence shown here is derived from an EMBL/GenBank/DDBJ whole genome shotgun (WGS) entry which is preliminary data.</text>
</comment>
<gene>
    <name evidence="2" type="ORF">HJC23_010341</name>
</gene>
<name>A0ABD3QPF1_9STRA</name>
<accession>A0ABD3QPF1</accession>
<evidence type="ECO:0000313" key="2">
    <source>
        <dbReference type="EMBL" id="KAL3801997.1"/>
    </source>
</evidence>
<evidence type="ECO:0000256" key="1">
    <source>
        <dbReference type="SAM" id="MobiDB-lite"/>
    </source>
</evidence>
<reference evidence="2 3" key="1">
    <citation type="journal article" date="2020" name="G3 (Bethesda)">
        <title>Improved Reference Genome for Cyclotella cryptica CCMP332, a Model for Cell Wall Morphogenesis, Salinity Adaptation, and Lipid Production in Diatoms (Bacillariophyta).</title>
        <authorList>
            <person name="Roberts W.R."/>
            <person name="Downey K.M."/>
            <person name="Ruck E.C."/>
            <person name="Traller J.C."/>
            <person name="Alverson A.J."/>
        </authorList>
    </citation>
    <scope>NUCLEOTIDE SEQUENCE [LARGE SCALE GENOMIC DNA]</scope>
    <source>
        <strain evidence="2 3">CCMP332</strain>
    </source>
</reference>
<dbReference type="AlphaFoldDB" id="A0ABD3QPF1"/>
<dbReference type="Proteomes" id="UP001516023">
    <property type="component" value="Unassembled WGS sequence"/>
</dbReference>
<protein>
    <recommendedName>
        <fullName evidence="4">HMG box domain-containing protein</fullName>
    </recommendedName>
</protein>
<dbReference type="EMBL" id="JABMIG020000023">
    <property type="protein sequence ID" value="KAL3801997.1"/>
    <property type="molecule type" value="Genomic_DNA"/>
</dbReference>
<evidence type="ECO:0000313" key="3">
    <source>
        <dbReference type="Proteomes" id="UP001516023"/>
    </source>
</evidence>
<sequence length="434" mass="48522">MLPPPKLSGTAMLPPPKSSEGGLHKHAKNADNAQDAEDHSHYAKSSKAKRSEYDSLDRPLNHYNLFYMLERELFLQKAGVDMAKDADKRTSGSGIVRFEHYADLASSFPPRPARYRELILPEDWFMHGKKRKTHCRHHGVVTLTEMTSAIASSWKTIDPEVKDFVCTISSMIKQRRDKIRTKRGLSERPQSPKPVMSLRVATLSDGVSRKSAGPSNFLQDTWPPVSHQHIDNQQFNDGNSYNSSSWKYERRVGSVEPFHLRGLQSSVFPNNTSSPNRTQMSGYSDPVVLCQYIQDNATPNNVESNPSRSAVKAEMNRLSAEVLATSGFCQQQGFQPGGCGQSRHCRRVATPEETLFTDEAEPLILCQPVQEPVVGVEKASHVLAEQVSMVGSWAQQLFLCDCRPPVTQGAYSQNDLFEDVMSNDEIISLYHSLG</sequence>
<proteinExistence type="predicted"/>
<organism evidence="2 3">
    <name type="scientific">Cyclotella cryptica</name>
    <dbReference type="NCBI Taxonomy" id="29204"/>
    <lineage>
        <taxon>Eukaryota</taxon>
        <taxon>Sar</taxon>
        <taxon>Stramenopiles</taxon>
        <taxon>Ochrophyta</taxon>
        <taxon>Bacillariophyta</taxon>
        <taxon>Coscinodiscophyceae</taxon>
        <taxon>Thalassiosirophycidae</taxon>
        <taxon>Stephanodiscales</taxon>
        <taxon>Stephanodiscaceae</taxon>
        <taxon>Cyclotella</taxon>
    </lineage>
</organism>
<feature type="region of interest" description="Disordered" evidence="1">
    <location>
        <begin position="1"/>
        <end position="53"/>
    </location>
</feature>
<keyword evidence="3" id="KW-1185">Reference proteome</keyword>
<evidence type="ECO:0008006" key="4">
    <source>
        <dbReference type="Google" id="ProtNLM"/>
    </source>
</evidence>